<proteinExistence type="predicted"/>
<sequence>MQRRRFKQTTSLKDRLASFAEELKAKAKRLRPGPEQDALLKRARQADTASHIDEWANSPGLRPPR</sequence>
<gene>
    <name evidence="2" type="ORF">SAMN05444170_5402</name>
</gene>
<keyword evidence="3" id="KW-1185">Reference proteome</keyword>
<evidence type="ECO:0000256" key="1">
    <source>
        <dbReference type="SAM" id="MobiDB-lite"/>
    </source>
</evidence>
<accession>A0A1M7UJQ1</accession>
<evidence type="ECO:0000313" key="2">
    <source>
        <dbReference type="EMBL" id="SHN83107.1"/>
    </source>
</evidence>
<feature type="region of interest" description="Disordered" evidence="1">
    <location>
        <begin position="27"/>
        <end position="65"/>
    </location>
</feature>
<protein>
    <submittedName>
        <fullName evidence="2">Uncharacterized protein</fullName>
    </submittedName>
</protein>
<dbReference type="Proteomes" id="UP000184096">
    <property type="component" value="Chromosome I"/>
</dbReference>
<dbReference type="AlphaFoldDB" id="A0A1M7UJQ1"/>
<dbReference type="EMBL" id="LT670849">
    <property type="protein sequence ID" value="SHN83107.1"/>
    <property type="molecule type" value="Genomic_DNA"/>
</dbReference>
<evidence type="ECO:0000313" key="3">
    <source>
        <dbReference type="Proteomes" id="UP000184096"/>
    </source>
</evidence>
<name>A0A1M7UJQ1_9BRAD</name>
<organism evidence="2 3">
    <name type="scientific">Bradyrhizobium erythrophlei</name>
    <dbReference type="NCBI Taxonomy" id="1437360"/>
    <lineage>
        <taxon>Bacteria</taxon>
        <taxon>Pseudomonadati</taxon>
        <taxon>Pseudomonadota</taxon>
        <taxon>Alphaproteobacteria</taxon>
        <taxon>Hyphomicrobiales</taxon>
        <taxon>Nitrobacteraceae</taxon>
        <taxon>Bradyrhizobium</taxon>
    </lineage>
</organism>
<reference evidence="3" key="1">
    <citation type="submission" date="2016-11" db="EMBL/GenBank/DDBJ databases">
        <authorList>
            <person name="Varghese N."/>
            <person name="Submissions S."/>
        </authorList>
    </citation>
    <scope>NUCLEOTIDE SEQUENCE [LARGE SCALE GENOMIC DNA]</scope>
    <source>
        <strain evidence="3">GAS401</strain>
    </source>
</reference>